<dbReference type="Proteomes" id="UP000033375">
    <property type="component" value="Unassembled WGS sequence"/>
</dbReference>
<accession>Q84B19</accession>
<dbReference type="PATRIC" id="fig|28037.210.peg.1553"/>
<gene>
    <name evidence="3" type="ORF">TZ88_01564</name>
</gene>
<organism evidence="2">
    <name type="scientific">Streptococcus gordonii</name>
    <dbReference type="NCBI Taxonomy" id="1302"/>
    <lineage>
        <taxon>Bacteria</taxon>
        <taxon>Bacillati</taxon>
        <taxon>Bacillota</taxon>
        <taxon>Bacilli</taxon>
        <taxon>Lactobacillales</taxon>
        <taxon>Streptococcaceae</taxon>
        <taxon>Streptococcus</taxon>
    </lineage>
</organism>
<name>Q84B19_STRGN</name>
<reference evidence="3 4" key="3">
    <citation type="submission" date="2015-02" db="EMBL/GenBank/DDBJ databases">
        <title>Evolution of amylase-binding proteins of oral streptococcal species.</title>
        <authorList>
            <person name="Haase E.M."/>
        </authorList>
    </citation>
    <scope>NUCLEOTIDE SEQUENCE [LARGE SCALE GENOMIC DNA]</scope>
    <source>
        <strain evidence="3">NCTC 10712</strain>
        <strain evidence="4">UB10712</strain>
    </source>
</reference>
<evidence type="ECO:0000256" key="1">
    <source>
        <dbReference type="SAM" id="Phobius"/>
    </source>
</evidence>
<dbReference type="EMBL" id="AY116209">
    <property type="protein sequence ID" value="AAO43827.1"/>
    <property type="molecule type" value="Genomic_DNA"/>
</dbReference>
<reference evidence="2" key="2">
    <citation type="submission" date="2003-02" db="EMBL/GenBank/DDBJ databases">
        <title>Characterization of ISSgo2, a Novel Insertion Sequence within a Cryptic Transposon-like Structure in Streptococcus gordonii.</title>
        <authorList>
            <person name="Kilic A.O."/>
            <person name="Herzbert M.C."/>
            <person name="Tao L."/>
        </authorList>
    </citation>
    <scope>NUCLEOTIDE SEQUENCE</scope>
    <source>
        <strain evidence="2">V288</strain>
    </source>
</reference>
<dbReference type="RefSeq" id="WP_041789629.1">
    <property type="nucleotide sequence ID" value="NZ_CABEIB010000003.1"/>
</dbReference>
<evidence type="ECO:0000313" key="4">
    <source>
        <dbReference type="Proteomes" id="UP000033375"/>
    </source>
</evidence>
<keyword evidence="1" id="KW-0812">Transmembrane</keyword>
<keyword evidence="1" id="KW-0472">Membrane</keyword>
<dbReference type="EMBL" id="JYGN01000006">
    <property type="protein sequence ID" value="KJQ63920.1"/>
    <property type="molecule type" value="Genomic_DNA"/>
</dbReference>
<sequence>MKMFILFVSIALFFTEWYVIRKTNIKSFIPILAVLFVSLPIAAFYALYLVAFPNIFILLAWVFCFIEDEFKKYFRQRKLTEEERSRLKDL</sequence>
<evidence type="ECO:0000313" key="3">
    <source>
        <dbReference type="EMBL" id="KJQ63920.1"/>
    </source>
</evidence>
<proteinExistence type="predicted"/>
<evidence type="ECO:0000313" key="2">
    <source>
        <dbReference type="EMBL" id="AAO43827.1"/>
    </source>
</evidence>
<dbReference type="AlphaFoldDB" id="Q84B19"/>
<keyword evidence="1" id="KW-1133">Transmembrane helix</keyword>
<protein>
    <submittedName>
        <fullName evidence="2">Uncharacterized protein</fullName>
    </submittedName>
</protein>
<reference evidence="2" key="1">
    <citation type="submission" date="2003-02" db="EMBL/GenBank/DDBJ databases">
        <title>A novel insertion sequence in Streptococcus gordonii: translational frameshifting induced during experimental endocarditis.</title>
        <authorList>
            <person name="Kilic A.O."/>
            <person name="Herzberg M.C."/>
            <person name="Tao L."/>
        </authorList>
    </citation>
    <scope>NUCLEOTIDE SEQUENCE</scope>
    <source>
        <strain evidence="2">V288</strain>
    </source>
</reference>
<feature type="transmembrane region" description="Helical" evidence="1">
    <location>
        <begin position="45"/>
        <end position="66"/>
    </location>
</feature>